<evidence type="ECO:0000259" key="2">
    <source>
        <dbReference type="Pfam" id="PF01693"/>
    </source>
</evidence>
<dbReference type="EMBL" id="KB469298">
    <property type="protein sequence ID" value="EPQ57725.1"/>
    <property type="molecule type" value="Genomic_DNA"/>
</dbReference>
<dbReference type="OrthoDB" id="128665at2759"/>
<dbReference type="SUPFAM" id="SSF55658">
    <property type="entry name" value="L9 N-domain-like"/>
    <property type="match status" value="1"/>
</dbReference>
<dbReference type="AlphaFoldDB" id="S7RSS2"/>
<dbReference type="HOGENOM" id="CLU_2849885_0_0_1"/>
<reference evidence="3 4" key="1">
    <citation type="journal article" date="2012" name="Science">
        <title>The Paleozoic origin of enzymatic lignin decomposition reconstructed from 31 fungal genomes.</title>
        <authorList>
            <person name="Floudas D."/>
            <person name="Binder M."/>
            <person name="Riley R."/>
            <person name="Barry K."/>
            <person name="Blanchette R.A."/>
            <person name="Henrissat B."/>
            <person name="Martinez A.T."/>
            <person name="Otillar R."/>
            <person name="Spatafora J.W."/>
            <person name="Yadav J.S."/>
            <person name="Aerts A."/>
            <person name="Benoit I."/>
            <person name="Boyd A."/>
            <person name="Carlson A."/>
            <person name="Copeland A."/>
            <person name="Coutinho P.M."/>
            <person name="de Vries R.P."/>
            <person name="Ferreira P."/>
            <person name="Findley K."/>
            <person name="Foster B."/>
            <person name="Gaskell J."/>
            <person name="Glotzer D."/>
            <person name="Gorecki P."/>
            <person name="Heitman J."/>
            <person name="Hesse C."/>
            <person name="Hori C."/>
            <person name="Igarashi K."/>
            <person name="Jurgens J.A."/>
            <person name="Kallen N."/>
            <person name="Kersten P."/>
            <person name="Kohler A."/>
            <person name="Kuees U."/>
            <person name="Kumar T.K.A."/>
            <person name="Kuo A."/>
            <person name="LaButti K."/>
            <person name="Larrondo L.F."/>
            <person name="Lindquist E."/>
            <person name="Ling A."/>
            <person name="Lombard V."/>
            <person name="Lucas S."/>
            <person name="Lundell T."/>
            <person name="Martin R."/>
            <person name="McLaughlin D.J."/>
            <person name="Morgenstern I."/>
            <person name="Morin E."/>
            <person name="Murat C."/>
            <person name="Nagy L.G."/>
            <person name="Nolan M."/>
            <person name="Ohm R.A."/>
            <person name="Patyshakuliyeva A."/>
            <person name="Rokas A."/>
            <person name="Ruiz-Duenas F.J."/>
            <person name="Sabat G."/>
            <person name="Salamov A."/>
            <person name="Samejima M."/>
            <person name="Schmutz J."/>
            <person name="Slot J.C."/>
            <person name="St John F."/>
            <person name="Stenlid J."/>
            <person name="Sun H."/>
            <person name="Sun S."/>
            <person name="Syed K."/>
            <person name="Tsang A."/>
            <person name="Wiebenga A."/>
            <person name="Young D."/>
            <person name="Pisabarro A."/>
            <person name="Eastwood D.C."/>
            <person name="Martin F."/>
            <person name="Cullen D."/>
            <person name="Grigoriev I.V."/>
            <person name="Hibbett D.S."/>
        </authorList>
    </citation>
    <scope>NUCLEOTIDE SEQUENCE [LARGE SCALE GENOMIC DNA]</scope>
    <source>
        <strain evidence="3 4">ATCC 11539</strain>
    </source>
</reference>
<gene>
    <name evidence="3" type="ORF">GLOTRDRAFT_126217</name>
</gene>
<name>S7RSS2_GLOTA</name>
<evidence type="ECO:0000313" key="3">
    <source>
        <dbReference type="EMBL" id="EPQ57725.1"/>
    </source>
</evidence>
<dbReference type="Gene3D" id="3.40.970.10">
    <property type="entry name" value="Ribonuclease H1, N-terminal domain"/>
    <property type="match status" value="1"/>
</dbReference>
<dbReference type="InterPro" id="IPR037056">
    <property type="entry name" value="RNase_H1_N_sf"/>
</dbReference>
<protein>
    <recommendedName>
        <fullName evidence="2">Ribonuclease H1 N-terminal domain-containing protein</fullName>
    </recommendedName>
</protein>
<proteinExistence type="predicted"/>
<evidence type="ECO:0000313" key="4">
    <source>
        <dbReference type="Proteomes" id="UP000030669"/>
    </source>
</evidence>
<dbReference type="InterPro" id="IPR009027">
    <property type="entry name" value="Ribosomal_bL9/RNase_H1_N"/>
</dbReference>
<dbReference type="KEGG" id="gtr:GLOTRDRAFT_126217"/>
<keyword evidence="4" id="KW-1185">Reference proteome</keyword>
<dbReference type="Pfam" id="PF01693">
    <property type="entry name" value="Cauli_VI"/>
    <property type="match status" value="1"/>
</dbReference>
<accession>S7RSS2</accession>
<dbReference type="InterPro" id="IPR011320">
    <property type="entry name" value="RNase_H1_N"/>
</dbReference>
<dbReference type="GeneID" id="19301359"/>
<dbReference type="RefSeq" id="XP_007863096.1">
    <property type="nucleotide sequence ID" value="XM_007864905.1"/>
</dbReference>
<feature type="region of interest" description="Disordered" evidence="1">
    <location>
        <begin position="45"/>
        <end position="65"/>
    </location>
</feature>
<organism evidence="3 4">
    <name type="scientific">Gloeophyllum trabeum (strain ATCC 11539 / FP-39264 / Madison 617)</name>
    <name type="common">Brown rot fungus</name>
    <dbReference type="NCBI Taxonomy" id="670483"/>
    <lineage>
        <taxon>Eukaryota</taxon>
        <taxon>Fungi</taxon>
        <taxon>Dikarya</taxon>
        <taxon>Basidiomycota</taxon>
        <taxon>Agaricomycotina</taxon>
        <taxon>Agaricomycetes</taxon>
        <taxon>Gloeophyllales</taxon>
        <taxon>Gloeophyllaceae</taxon>
        <taxon>Gloeophyllum</taxon>
    </lineage>
</organism>
<dbReference type="Proteomes" id="UP000030669">
    <property type="component" value="Unassembled WGS sequence"/>
</dbReference>
<evidence type="ECO:0000256" key="1">
    <source>
        <dbReference type="SAM" id="MobiDB-lite"/>
    </source>
</evidence>
<feature type="domain" description="Ribonuclease H1 N-terminal" evidence="2">
    <location>
        <begin position="8"/>
        <end position="43"/>
    </location>
</feature>
<sequence>MPKAKPGFYAVRVGRREECESQVKGFSSKKFKKFNTAAEAEEFVKGSPATGQVSAARPGEASYGR</sequence>